<dbReference type="AlphaFoldDB" id="A0A1Z4LRQ9"/>
<sequence>MNKAVLINLGNGNLDDGFPRVTVQVWIGGNSRPQQFIGSLPAAPILASLYKNWQIVYKEICVQLVNVQEFGRQLTVELVDQDIDDELEIESEGINNISQVSFNEICENLTYSLNSWLNTPHFLSIERQMLCQLDRESEIQVTLETNDNLIRRLPWHCWKFFEDYPKAELALSQPEYIRQVQRQQETEKVRILAILASTQGIDLAAEQSFLENLENAQTKFLIQPSIRELNWELINNQGWEILFFAGHSQTEGETGRIYLNEQSKDNSLTIEQLQASLKIAIANGLKLAIFNSCDGLGLANTLEKLHIPTIIIMREPVPNKVAQEFFKHFLTAFALSHKSLHLSVRQAREQLQILEEEFPGASWLPVICQNPAVEPPDWLNIARPVRLVLSSEEIYALQNILLNYIGPIAPTFLQKTLAQARNFDALIEGLLTRLTVIQKAEFLELVNLLFAEPEAESEEDENDNLTEEFIHECEQILTQIIGPVTPMLIQEALSLDNQSRQKFVENLAEKIPFPELRNEFEQRVSVDD</sequence>
<feature type="domain" description="CHAT" evidence="1">
    <location>
        <begin position="169"/>
        <end position="352"/>
    </location>
</feature>
<dbReference type="InterPro" id="IPR024983">
    <property type="entry name" value="CHAT_dom"/>
</dbReference>
<reference evidence="3 4" key="1">
    <citation type="submission" date="2017-06" db="EMBL/GenBank/DDBJ databases">
        <title>Genome sequencing of cyanobaciteial culture collection at National Institute for Environmental Studies (NIES).</title>
        <authorList>
            <person name="Hirose Y."/>
            <person name="Shimura Y."/>
            <person name="Fujisawa T."/>
            <person name="Nakamura Y."/>
            <person name="Kawachi M."/>
        </authorList>
    </citation>
    <scope>NUCLEOTIDE SEQUENCE [LARGE SCALE GENOMIC DNA]</scope>
    <source>
        <strain evidence="3 4">NIES-267</strain>
    </source>
</reference>
<evidence type="ECO:0000259" key="1">
    <source>
        <dbReference type="Pfam" id="PF12770"/>
    </source>
</evidence>
<accession>A0A1Z4LRQ9</accession>
<dbReference type="Pfam" id="PF12770">
    <property type="entry name" value="CHAT"/>
    <property type="match status" value="1"/>
</dbReference>
<proteinExistence type="predicted"/>
<evidence type="ECO:0000259" key="2">
    <source>
        <dbReference type="Pfam" id="PF26309"/>
    </source>
</evidence>
<name>A0A1Z4LRQ9_9CYAN</name>
<dbReference type="InterPro" id="IPR058395">
    <property type="entry name" value="DUF8082"/>
</dbReference>
<dbReference type="Pfam" id="PF26309">
    <property type="entry name" value="DUF8082"/>
    <property type="match status" value="1"/>
</dbReference>
<evidence type="ECO:0000313" key="3">
    <source>
        <dbReference type="EMBL" id="BAY83940.1"/>
    </source>
</evidence>
<organism evidence="3 4">
    <name type="scientific">Calothrix parasitica NIES-267</name>
    <dbReference type="NCBI Taxonomy" id="1973488"/>
    <lineage>
        <taxon>Bacteria</taxon>
        <taxon>Bacillati</taxon>
        <taxon>Cyanobacteriota</taxon>
        <taxon>Cyanophyceae</taxon>
        <taxon>Nostocales</taxon>
        <taxon>Calotrichaceae</taxon>
        <taxon>Calothrix</taxon>
    </lineage>
</organism>
<evidence type="ECO:0000313" key="4">
    <source>
        <dbReference type="Proteomes" id="UP000218418"/>
    </source>
</evidence>
<feature type="domain" description="DUF8082" evidence="2">
    <location>
        <begin position="468"/>
        <end position="524"/>
    </location>
</feature>
<gene>
    <name evidence="3" type="ORF">NIES267_34340</name>
</gene>
<protein>
    <submittedName>
        <fullName evidence="3">WD-repeat protein</fullName>
    </submittedName>
</protein>
<dbReference type="EMBL" id="AP018227">
    <property type="protein sequence ID" value="BAY83940.1"/>
    <property type="molecule type" value="Genomic_DNA"/>
</dbReference>
<dbReference type="OrthoDB" id="444941at2"/>
<dbReference type="Proteomes" id="UP000218418">
    <property type="component" value="Chromosome"/>
</dbReference>
<keyword evidence="4" id="KW-1185">Reference proteome</keyword>